<accession>A0A446B882</accession>
<evidence type="ECO:0000313" key="3">
    <source>
        <dbReference type="EMBL" id="SPQ18667.1"/>
    </source>
</evidence>
<evidence type="ECO:0000313" key="4">
    <source>
        <dbReference type="Proteomes" id="UP000289323"/>
    </source>
</evidence>
<proteinExistence type="predicted"/>
<dbReference type="AlphaFoldDB" id="A0A446B882"/>
<feature type="region of interest" description="Disordered" evidence="1">
    <location>
        <begin position="1"/>
        <end position="24"/>
    </location>
</feature>
<dbReference type="InterPro" id="IPR056924">
    <property type="entry name" value="SH3_Tf2-1"/>
</dbReference>
<reference evidence="3 4" key="1">
    <citation type="submission" date="2018-04" db="EMBL/GenBank/DDBJ databases">
        <authorList>
            <person name="Huttner S."/>
            <person name="Dainat J."/>
        </authorList>
    </citation>
    <scope>NUCLEOTIDE SEQUENCE [LARGE SCALE GENOMIC DNA]</scope>
</reference>
<name>A0A446B882_9PEZI</name>
<feature type="domain" description="Tf2-1-like SH3-like" evidence="2">
    <location>
        <begin position="24"/>
        <end position="82"/>
    </location>
</feature>
<feature type="region of interest" description="Disordered" evidence="1">
    <location>
        <begin position="78"/>
        <end position="97"/>
    </location>
</feature>
<dbReference type="Proteomes" id="UP000289323">
    <property type="component" value="Unassembled WGS sequence"/>
</dbReference>
<gene>
    <name evidence="3" type="ORF">TT172_LOCUS1086</name>
</gene>
<protein>
    <submittedName>
        <fullName evidence="3">7463b66d-3a16-4f9c-8422-7d3bc2e3325b</fullName>
    </submittedName>
</protein>
<dbReference type="Pfam" id="PF24626">
    <property type="entry name" value="SH3_Tf2-1"/>
    <property type="match status" value="1"/>
</dbReference>
<feature type="compositionally biased region" description="Basic and acidic residues" evidence="1">
    <location>
        <begin position="1"/>
        <end position="20"/>
    </location>
</feature>
<evidence type="ECO:0000259" key="2">
    <source>
        <dbReference type="Pfam" id="PF24626"/>
    </source>
</evidence>
<dbReference type="EMBL" id="OUUZ01000001">
    <property type="protein sequence ID" value="SPQ18667.1"/>
    <property type="molecule type" value="Genomic_DNA"/>
</dbReference>
<organism evidence="3 4">
    <name type="scientific">Thermothielavioides terrestris</name>
    <dbReference type="NCBI Taxonomy" id="2587410"/>
    <lineage>
        <taxon>Eukaryota</taxon>
        <taxon>Fungi</taxon>
        <taxon>Dikarya</taxon>
        <taxon>Ascomycota</taxon>
        <taxon>Pezizomycotina</taxon>
        <taxon>Sordariomycetes</taxon>
        <taxon>Sordariomycetidae</taxon>
        <taxon>Sordariales</taxon>
        <taxon>Chaetomiaceae</taxon>
        <taxon>Thermothielavioides</taxon>
    </lineage>
</organism>
<evidence type="ECO:0000256" key="1">
    <source>
        <dbReference type="SAM" id="MobiDB-lite"/>
    </source>
</evidence>
<sequence length="227" mass="26333">MEKAQEAQKRQADKHRRPEEFEVGQEVMVTKGKWQTNRPSGKLDYPVAGPFPIVAKKGHSYKLKLPDTWKLHPVFTPDRLRKAPNNPLPGQELQPEPPIEVDGELEWQGEDPNWYPAGNIKNAPHRLRQFHEEFPEAAGPPRRLPQWLKAYEEDYIEDDHPEDNLPKCLDEKEKGKRLLVAVNSPWIQQMVAATLRKASFAVLSIRPGMGPQEREHRMHAWNSIRQR</sequence>